<evidence type="ECO:0000313" key="3">
    <source>
        <dbReference type="EMBL" id="MFC7138760.1"/>
    </source>
</evidence>
<organism evidence="3 4">
    <name type="scientific">Halosimplex aquaticum</name>
    <dbReference type="NCBI Taxonomy" id="3026162"/>
    <lineage>
        <taxon>Archaea</taxon>
        <taxon>Methanobacteriati</taxon>
        <taxon>Methanobacteriota</taxon>
        <taxon>Stenosarchaea group</taxon>
        <taxon>Halobacteria</taxon>
        <taxon>Halobacteriales</taxon>
        <taxon>Haloarculaceae</taxon>
        <taxon>Halosimplex</taxon>
    </lineage>
</organism>
<reference evidence="3 4" key="1">
    <citation type="journal article" date="2019" name="Int. J. Syst. Evol. Microbiol.">
        <title>The Global Catalogue of Microorganisms (GCM) 10K type strain sequencing project: providing services to taxonomists for standard genome sequencing and annotation.</title>
        <authorList>
            <consortium name="The Broad Institute Genomics Platform"/>
            <consortium name="The Broad Institute Genome Sequencing Center for Infectious Disease"/>
            <person name="Wu L."/>
            <person name="Ma J."/>
        </authorList>
    </citation>
    <scope>NUCLEOTIDE SEQUENCE [LARGE SCALE GENOMIC DNA]</scope>
    <source>
        <strain evidence="3 4">XZYJT29</strain>
    </source>
</reference>
<evidence type="ECO:0000313" key="4">
    <source>
        <dbReference type="Proteomes" id="UP001596432"/>
    </source>
</evidence>
<dbReference type="PANTHER" id="PTHR11091">
    <property type="entry name" value="OXIDOREDUCTASE-RELATED"/>
    <property type="match status" value="1"/>
</dbReference>
<accession>A0ABD5Y0B5</accession>
<dbReference type="InterPro" id="IPR003767">
    <property type="entry name" value="Malate/L-lactate_DH-like"/>
</dbReference>
<comment type="similarity">
    <text evidence="1">Belongs to the LDH2/MDH2 oxidoreductase family.</text>
</comment>
<dbReference type="RefSeq" id="WP_274324374.1">
    <property type="nucleotide sequence ID" value="NZ_CP118158.1"/>
</dbReference>
<dbReference type="AlphaFoldDB" id="A0ABD5Y0B5"/>
<dbReference type="InterPro" id="IPR043144">
    <property type="entry name" value="Mal/L-sulf/L-lact_DH-like_ah"/>
</dbReference>
<dbReference type="Pfam" id="PF02615">
    <property type="entry name" value="Ldh_2"/>
    <property type="match status" value="1"/>
</dbReference>
<sequence length="357" mass="37680">MPVVEAERLESFSRRALESYGTPPGTAEIVASSLVDAELVGHSSHGVVRIPYYADDFVSETIDPTAEPTVESAGSFHQVVGGAAMGQLTGQRAVDLLVETAGELGVGVVGIRDSGHLGRIGEWAERVTGEGLLFSSWVNLQGGSQRIAPPGTADRRLGTNPTTFGVPTFDALPFDLIYDGATSQVAHGKIIERDGSGQRLPDAWTISESGEPVAHAADFEDGQGALLPLGGRATGYKGFGLATMAELFASIVGDGPVSSEERQDWNGNGAAFIAIDPTVFTTRDDLIERAARLAAHLRSAEPIEDDGEVLLPGEPEYRARQQRREEGISIETAVADELSALAADRDIETHLPDPLAG</sequence>
<dbReference type="SUPFAM" id="SSF89733">
    <property type="entry name" value="L-sulfolactate dehydrogenase-like"/>
    <property type="match status" value="1"/>
</dbReference>
<dbReference type="InterPro" id="IPR036111">
    <property type="entry name" value="Mal/L-sulfo/L-lacto_DH-like_sf"/>
</dbReference>
<dbReference type="PANTHER" id="PTHR11091:SF0">
    <property type="entry name" value="MALATE DEHYDROGENASE"/>
    <property type="match status" value="1"/>
</dbReference>
<evidence type="ECO:0000256" key="1">
    <source>
        <dbReference type="ARBA" id="ARBA00006056"/>
    </source>
</evidence>
<evidence type="ECO:0000256" key="2">
    <source>
        <dbReference type="ARBA" id="ARBA00023002"/>
    </source>
</evidence>
<dbReference type="EMBL" id="JBHTAS010000001">
    <property type="protein sequence ID" value="MFC7138760.1"/>
    <property type="molecule type" value="Genomic_DNA"/>
</dbReference>
<dbReference type="InterPro" id="IPR043143">
    <property type="entry name" value="Mal/L-sulf/L-lact_DH-like_NADP"/>
</dbReference>
<comment type="caution">
    <text evidence="3">The sequence shown here is derived from an EMBL/GenBank/DDBJ whole genome shotgun (WGS) entry which is preliminary data.</text>
</comment>
<dbReference type="Gene3D" id="1.10.1530.10">
    <property type="match status" value="1"/>
</dbReference>
<dbReference type="GeneID" id="78819002"/>
<dbReference type="GO" id="GO:0016491">
    <property type="term" value="F:oxidoreductase activity"/>
    <property type="evidence" value="ECO:0007669"/>
    <property type="project" value="UniProtKB-KW"/>
</dbReference>
<dbReference type="Proteomes" id="UP001596432">
    <property type="component" value="Unassembled WGS sequence"/>
</dbReference>
<gene>
    <name evidence="3" type="ORF">ACFQMA_02775</name>
</gene>
<name>A0ABD5Y0B5_9EURY</name>
<keyword evidence="2" id="KW-0560">Oxidoreductase</keyword>
<dbReference type="Gene3D" id="3.30.1370.60">
    <property type="entry name" value="Hypothetical oxidoreductase yiak, domain 2"/>
    <property type="match status" value="1"/>
</dbReference>
<protein>
    <submittedName>
        <fullName evidence="3">Ldh family oxidoreductase</fullName>
    </submittedName>
</protein>
<keyword evidence="4" id="KW-1185">Reference proteome</keyword>
<proteinExistence type="inferred from homology"/>